<evidence type="ECO:0000256" key="3">
    <source>
        <dbReference type="ARBA" id="ARBA00022692"/>
    </source>
</evidence>
<feature type="domain" description="G-protein coupled receptors family 1 profile" evidence="11">
    <location>
        <begin position="1"/>
        <end position="142"/>
    </location>
</feature>
<evidence type="ECO:0000256" key="10">
    <source>
        <dbReference type="SAM" id="Phobius"/>
    </source>
</evidence>
<dbReference type="GeneTree" id="ENSGT01150000286967"/>
<evidence type="ECO:0000256" key="2">
    <source>
        <dbReference type="ARBA" id="ARBA00022606"/>
    </source>
</evidence>
<keyword evidence="3 10" id="KW-0812">Transmembrane</keyword>
<keyword evidence="6" id="KW-0297">G-protein coupled receptor</keyword>
<dbReference type="GO" id="GO:0004984">
    <property type="term" value="F:olfactory receptor activity"/>
    <property type="evidence" value="ECO:0007669"/>
    <property type="project" value="InterPro"/>
</dbReference>
<sequence length="163" mass="18339">FTLQNVLLILPFPIILKHLQYCEKNLLSHSYCLYQDIMKLACSDKEINVICGLLVALSGMLDISFIFMSYLLILKAVLSIASQRERLKILSTCISHICAVLLFYVPVISLSVISHFTKHSSPKILIADVHLLVPPVMNPIVYCVKSQQVRNVILEKLCPKQGS</sequence>
<keyword evidence="9" id="KW-0807">Transducer</keyword>
<dbReference type="Gene3D" id="1.20.1070.10">
    <property type="entry name" value="Rhodopsin 7-helix transmembrane proteins"/>
    <property type="match status" value="1"/>
</dbReference>
<evidence type="ECO:0000313" key="13">
    <source>
        <dbReference type="Proteomes" id="UP000694381"/>
    </source>
</evidence>
<keyword evidence="7 10" id="KW-0472">Membrane</keyword>
<dbReference type="InterPro" id="IPR000725">
    <property type="entry name" value="Olfact_rcpt"/>
</dbReference>
<dbReference type="GO" id="GO:0005886">
    <property type="term" value="C:plasma membrane"/>
    <property type="evidence" value="ECO:0007669"/>
    <property type="project" value="TreeGrafter"/>
</dbReference>
<dbReference type="Proteomes" id="UP000694381">
    <property type="component" value="Unassembled WGS sequence"/>
</dbReference>
<dbReference type="Ensembl" id="ENSNGAT00000011040.1">
    <property type="protein sequence ID" value="ENSNGAP00000006219.1"/>
    <property type="gene ID" value="ENSNGAG00000009172.1"/>
</dbReference>
<keyword evidence="5 10" id="KW-1133">Transmembrane helix</keyword>
<evidence type="ECO:0000256" key="5">
    <source>
        <dbReference type="ARBA" id="ARBA00022989"/>
    </source>
</evidence>
<comment type="subcellular location">
    <subcellularLocation>
        <location evidence="1">Membrane</location>
        <topology evidence="1">Multi-pass membrane protein</topology>
    </subcellularLocation>
</comment>
<dbReference type="AlphaFoldDB" id="A0A8C6QS98"/>
<name>A0A8C6QS98_NANGA</name>
<dbReference type="InterPro" id="IPR050402">
    <property type="entry name" value="OR51/52/56-like"/>
</dbReference>
<dbReference type="PANTHER" id="PTHR26450">
    <property type="entry name" value="OLFACTORY RECEPTOR 56B1-RELATED"/>
    <property type="match status" value="1"/>
</dbReference>
<evidence type="ECO:0000256" key="9">
    <source>
        <dbReference type="ARBA" id="ARBA00023224"/>
    </source>
</evidence>
<dbReference type="InterPro" id="IPR017452">
    <property type="entry name" value="GPCR_Rhodpsn_7TM"/>
</dbReference>
<dbReference type="SUPFAM" id="SSF81321">
    <property type="entry name" value="Family A G protein-coupled receptor-like"/>
    <property type="match status" value="1"/>
</dbReference>
<evidence type="ECO:0000256" key="7">
    <source>
        <dbReference type="ARBA" id="ARBA00023136"/>
    </source>
</evidence>
<dbReference type="GO" id="GO:0004930">
    <property type="term" value="F:G protein-coupled receptor activity"/>
    <property type="evidence" value="ECO:0007669"/>
    <property type="project" value="UniProtKB-KW"/>
</dbReference>
<evidence type="ECO:0000313" key="12">
    <source>
        <dbReference type="Ensembl" id="ENSNGAP00000006219.1"/>
    </source>
</evidence>
<protein>
    <recommendedName>
        <fullName evidence="11">G-protein coupled receptors family 1 profile domain-containing protein</fullName>
    </recommendedName>
</protein>
<feature type="transmembrane region" description="Helical" evidence="10">
    <location>
        <begin position="47"/>
        <end position="73"/>
    </location>
</feature>
<dbReference type="PANTHER" id="PTHR26450:SF16">
    <property type="entry name" value="OLFACTORY RECEPTOR"/>
    <property type="match status" value="1"/>
</dbReference>
<accession>A0A8C6QS98</accession>
<keyword evidence="8" id="KW-0675">Receptor</keyword>
<evidence type="ECO:0000256" key="4">
    <source>
        <dbReference type="ARBA" id="ARBA00022725"/>
    </source>
</evidence>
<dbReference type="PRINTS" id="PR00245">
    <property type="entry name" value="OLFACTORYR"/>
</dbReference>
<organism evidence="12 13">
    <name type="scientific">Nannospalax galili</name>
    <name type="common">Northern Israeli blind subterranean mole rat</name>
    <name type="synonym">Spalax galili</name>
    <dbReference type="NCBI Taxonomy" id="1026970"/>
    <lineage>
        <taxon>Eukaryota</taxon>
        <taxon>Metazoa</taxon>
        <taxon>Chordata</taxon>
        <taxon>Craniata</taxon>
        <taxon>Vertebrata</taxon>
        <taxon>Euteleostomi</taxon>
        <taxon>Mammalia</taxon>
        <taxon>Eutheria</taxon>
        <taxon>Euarchontoglires</taxon>
        <taxon>Glires</taxon>
        <taxon>Rodentia</taxon>
        <taxon>Myomorpha</taxon>
        <taxon>Muroidea</taxon>
        <taxon>Spalacidae</taxon>
        <taxon>Spalacinae</taxon>
        <taxon>Nannospalax</taxon>
    </lineage>
</organism>
<evidence type="ECO:0000256" key="6">
    <source>
        <dbReference type="ARBA" id="ARBA00023040"/>
    </source>
</evidence>
<evidence type="ECO:0000256" key="1">
    <source>
        <dbReference type="ARBA" id="ARBA00004141"/>
    </source>
</evidence>
<reference evidence="12" key="2">
    <citation type="submission" date="2025-09" db="UniProtKB">
        <authorList>
            <consortium name="Ensembl"/>
        </authorList>
    </citation>
    <scope>IDENTIFICATION</scope>
</reference>
<keyword evidence="13" id="KW-1185">Reference proteome</keyword>
<dbReference type="Pfam" id="PF13853">
    <property type="entry name" value="7tm_4"/>
    <property type="match status" value="1"/>
</dbReference>
<evidence type="ECO:0000259" key="11">
    <source>
        <dbReference type="PROSITE" id="PS50262"/>
    </source>
</evidence>
<reference evidence="12" key="1">
    <citation type="submission" date="2025-08" db="UniProtKB">
        <authorList>
            <consortium name="Ensembl"/>
        </authorList>
    </citation>
    <scope>IDENTIFICATION</scope>
</reference>
<keyword evidence="2" id="KW-0716">Sensory transduction</keyword>
<keyword evidence="4" id="KW-0552">Olfaction</keyword>
<dbReference type="OMA" id="AMHRFAN"/>
<proteinExistence type="predicted"/>
<feature type="transmembrane region" description="Helical" evidence="10">
    <location>
        <begin position="94"/>
        <end position="116"/>
    </location>
</feature>
<dbReference type="PROSITE" id="PS50262">
    <property type="entry name" value="G_PROTEIN_RECEP_F1_2"/>
    <property type="match status" value="1"/>
</dbReference>
<evidence type="ECO:0000256" key="8">
    <source>
        <dbReference type="ARBA" id="ARBA00023170"/>
    </source>
</evidence>